<dbReference type="KEGG" id="bmj:BMULJ_04690"/>
<dbReference type="eggNOG" id="ENOG502ZQC1">
    <property type="taxonomic scope" value="Bacteria"/>
</dbReference>
<reference evidence="1 2" key="1">
    <citation type="submission" date="2007-04" db="EMBL/GenBank/DDBJ databases">
        <title>Complete genome sequence of Burkholderia multivorans ATCC 17616.</title>
        <authorList>
            <person name="Ohtsubo Y."/>
            <person name="Yamashita A."/>
            <person name="Kurokawa K."/>
            <person name="Takami H."/>
            <person name="Yuhara S."/>
            <person name="Nishiyama E."/>
            <person name="Endo R."/>
            <person name="Miyazaki R."/>
            <person name="Ono A."/>
            <person name="Yano K."/>
            <person name="Ito M."/>
            <person name="Sota M."/>
            <person name="Yuji N."/>
            <person name="Hattori M."/>
            <person name="Tsuda M."/>
        </authorList>
    </citation>
    <scope>NUCLEOTIDE SEQUENCE [LARGE SCALE GENOMIC DNA]</scope>
    <source>
        <strain evidence="2">ATCC 17616 / 249</strain>
    </source>
</reference>
<organism evidence="1 2">
    <name type="scientific">Burkholderia multivorans (strain ATCC 17616 / 249)</name>
    <dbReference type="NCBI Taxonomy" id="395019"/>
    <lineage>
        <taxon>Bacteria</taxon>
        <taxon>Pseudomonadati</taxon>
        <taxon>Pseudomonadota</taxon>
        <taxon>Betaproteobacteria</taxon>
        <taxon>Burkholderiales</taxon>
        <taxon>Burkholderiaceae</taxon>
        <taxon>Burkholderia</taxon>
        <taxon>Burkholderia cepacia complex</taxon>
    </lineage>
</organism>
<proteinExistence type="predicted"/>
<dbReference type="AlphaFoldDB" id="A0A0H3KMT3"/>
<evidence type="ECO:0000313" key="2">
    <source>
        <dbReference type="Proteomes" id="UP000008815"/>
    </source>
</evidence>
<accession>A0A0H3KMT3</accession>
<dbReference type="Proteomes" id="UP000008815">
    <property type="component" value="Chromosome 2"/>
</dbReference>
<evidence type="ECO:0000313" key="1">
    <source>
        <dbReference type="EMBL" id="BAG46540.1"/>
    </source>
</evidence>
<dbReference type="STRING" id="395019.BMULJ_04690"/>
<name>A0A0H3KMT3_BURM1</name>
<dbReference type="RefSeq" id="WP_012216670.1">
    <property type="nucleotide sequence ID" value="NC_010086.1"/>
</dbReference>
<protein>
    <submittedName>
        <fullName evidence="1">Bacteriophage protein</fullName>
    </submittedName>
</protein>
<gene>
    <name evidence="1" type="ordered locus">BMULJ_04690</name>
</gene>
<dbReference type="EMBL" id="AP009386">
    <property type="protein sequence ID" value="BAG46540.1"/>
    <property type="molecule type" value="Genomic_DNA"/>
</dbReference>
<dbReference type="KEGG" id="bmu:Bmul_3828"/>
<sequence length="95" mass="10400">MTKKQSKHAEPTTDMQVVAPINSQISAVHFQGLRITTPDGQPATLAVVDMQGRVIESGQTVVRAAWEVAIKAYRNFLSDKGILRVKTISPDKQPT</sequence>
<dbReference type="HOGENOM" id="CLU_2367424_0_0_4"/>
<keyword evidence="2" id="KW-1185">Reference proteome</keyword>